<proteinExistence type="inferred from homology"/>
<dbReference type="GO" id="GO:0070069">
    <property type="term" value="C:cytochrome complex"/>
    <property type="evidence" value="ECO:0007669"/>
    <property type="project" value="TreeGrafter"/>
</dbReference>
<reference evidence="8 9" key="1">
    <citation type="submission" date="2019-12" db="EMBL/GenBank/DDBJ databases">
        <authorList>
            <person name="Reyes-Prieto M."/>
        </authorList>
    </citation>
    <scope>NUCLEOTIDE SEQUENCE [LARGE SCALE GENOMIC DNA]</scope>
    <source>
        <strain evidence="8">HF14-78462</strain>
    </source>
</reference>
<feature type="transmembrane region" description="Helical" evidence="7">
    <location>
        <begin position="198"/>
        <end position="222"/>
    </location>
</feature>
<dbReference type="EMBL" id="CACSAS010000001">
    <property type="protein sequence ID" value="CAA0087800.1"/>
    <property type="molecule type" value="Genomic_DNA"/>
</dbReference>
<evidence type="ECO:0000256" key="7">
    <source>
        <dbReference type="SAM" id="Phobius"/>
    </source>
</evidence>
<dbReference type="EC" id="1.10.3.14" evidence="8"/>
<dbReference type="AlphaFoldDB" id="A0A5S9NEF7"/>
<dbReference type="GO" id="GO:0009055">
    <property type="term" value="F:electron transfer activity"/>
    <property type="evidence" value="ECO:0007669"/>
    <property type="project" value="TreeGrafter"/>
</dbReference>
<comment type="subcellular location">
    <subcellularLocation>
        <location evidence="1">Cell membrane</location>
        <topology evidence="1">Multi-pass membrane protein</topology>
    </subcellularLocation>
</comment>
<evidence type="ECO:0000256" key="5">
    <source>
        <dbReference type="ARBA" id="ARBA00022989"/>
    </source>
</evidence>
<evidence type="ECO:0000313" key="8">
    <source>
        <dbReference type="EMBL" id="CAA0087800.1"/>
    </source>
</evidence>
<feature type="transmembrane region" description="Helical" evidence="7">
    <location>
        <begin position="88"/>
        <end position="106"/>
    </location>
</feature>
<dbReference type="PANTHER" id="PTHR43141">
    <property type="entry name" value="CYTOCHROME BD2 SUBUNIT II"/>
    <property type="match status" value="1"/>
</dbReference>
<evidence type="ECO:0000256" key="2">
    <source>
        <dbReference type="ARBA" id="ARBA00007543"/>
    </source>
</evidence>
<dbReference type="PIRSF" id="PIRSF000267">
    <property type="entry name" value="Cyt_oxidse_sub2"/>
    <property type="match status" value="1"/>
</dbReference>
<feature type="transmembrane region" description="Helical" evidence="7">
    <location>
        <begin position="163"/>
        <end position="186"/>
    </location>
</feature>
<evidence type="ECO:0000256" key="4">
    <source>
        <dbReference type="ARBA" id="ARBA00022692"/>
    </source>
</evidence>
<dbReference type="GO" id="GO:0019646">
    <property type="term" value="P:aerobic electron transport chain"/>
    <property type="evidence" value="ECO:0007669"/>
    <property type="project" value="TreeGrafter"/>
</dbReference>
<dbReference type="PANTHER" id="PTHR43141:SF4">
    <property type="entry name" value="CYTOCHROME BD2 SUBUNIT II"/>
    <property type="match status" value="1"/>
</dbReference>
<dbReference type="InterPro" id="IPR003317">
    <property type="entry name" value="Cyt-d_oxidase_su2"/>
</dbReference>
<feature type="transmembrane region" description="Helical" evidence="7">
    <location>
        <begin position="234"/>
        <end position="253"/>
    </location>
</feature>
<keyword evidence="6 7" id="KW-0472">Membrane</keyword>
<dbReference type="Proteomes" id="UP000433050">
    <property type="component" value="Unassembled WGS sequence"/>
</dbReference>
<name>A0A5S9NEF7_9HYPH</name>
<keyword evidence="9" id="KW-1185">Reference proteome</keyword>
<evidence type="ECO:0000313" key="9">
    <source>
        <dbReference type="Proteomes" id="UP000433050"/>
    </source>
</evidence>
<evidence type="ECO:0000256" key="1">
    <source>
        <dbReference type="ARBA" id="ARBA00004651"/>
    </source>
</evidence>
<sequence length="340" mass="37406">MDISLGMEWYLPVIWSLLLAVAIAMYVVLDGFDLGMGILFPFAGSDRERDQMMNSVAPFWDGNETWLILGGGGLLVAFPLAYSIVMPALYLPVIFMLLALVFRGVAFEFRHVADTSRYLWNIAFTGGSTLASFFQGVLLGGFVQGIKVENNAFAGGPLDWATPFAALCGLGVVAGYALIGSVWLVMKTDGATAIRARAHAKVLLVAVLVFMGIVSLWTPVAFPRIAERWFTTPNLFYLAPVPLLTLLLAYAVWRWLDKGHEHLPFFGVIGLFLLGYIGIGISIFPYLVPPSLTVWETAATPASQVFMLIGTIFMLPIILGYIAFVYWLFRGKVREGEGYH</sequence>
<organism evidence="8 9">
    <name type="scientific">Starkeya nomas</name>
    <dbReference type="NCBI Taxonomy" id="2666134"/>
    <lineage>
        <taxon>Bacteria</taxon>
        <taxon>Pseudomonadati</taxon>
        <taxon>Pseudomonadota</taxon>
        <taxon>Alphaproteobacteria</taxon>
        <taxon>Hyphomicrobiales</taxon>
        <taxon>Xanthobacteraceae</taxon>
        <taxon>Starkeya</taxon>
    </lineage>
</organism>
<keyword evidence="4 7" id="KW-0812">Transmembrane</keyword>
<dbReference type="NCBIfam" id="TIGR00203">
    <property type="entry name" value="cydB"/>
    <property type="match status" value="1"/>
</dbReference>
<dbReference type="Pfam" id="PF02322">
    <property type="entry name" value="Cyt_bd_oxida_II"/>
    <property type="match status" value="1"/>
</dbReference>
<feature type="transmembrane region" description="Helical" evidence="7">
    <location>
        <begin position="14"/>
        <end position="44"/>
    </location>
</feature>
<dbReference type="GO" id="GO:0016682">
    <property type="term" value="F:oxidoreductase activity, acting on diphenols and related substances as donors, oxygen as acceptor"/>
    <property type="evidence" value="ECO:0007669"/>
    <property type="project" value="TreeGrafter"/>
</dbReference>
<gene>
    <name evidence="8" type="primary">cydB_1</name>
    <name evidence="8" type="ORF">STARVERO_00563</name>
</gene>
<feature type="transmembrane region" description="Helical" evidence="7">
    <location>
        <begin position="118"/>
        <end position="143"/>
    </location>
</feature>
<evidence type="ECO:0000256" key="3">
    <source>
        <dbReference type="ARBA" id="ARBA00022475"/>
    </source>
</evidence>
<evidence type="ECO:0000256" key="6">
    <source>
        <dbReference type="ARBA" id="ARBA00023136"/>
    </source>
</evidence>
<feature type="transmembrane region" description="Helical" evidence="7">
    <location>
        <begin position="265"/>
        <end position="287"/>
    </location>
</feature>
<keyword evidence="3" id="KW-1003">Cell membrane</keyword>
<accession>A0A5S9NEF7</accession>
<keyword evidence="8" id="KW-0560">Oxidoreductase</keyword>
<dbReference type="RefSeq" id="WP_159597836.1">
    <property type="nucleotide sequence ID" value="NZ_CACSAS010000001.1"/>
</dbReference>
<protein>
    <submittedName>
        <fullName evidence="8">Cytochrome bd-I ubiquinol oxidase subunit 2</fullName>
        <ecNumber evidence="8">1.10.3.14</ecNumber>
    </submittedName>
</protein>
<dbReference type="GO" id="GO:0005886">
    <property type="term" value="C:plasma membrane"/>
    <property type="evidence" value="ECO:0007669"/>
    <property type="project" value="UniProtKB-SubCell"/>
</dbReference>
<feature type="transmembrane region" description="Helical" evidence="7">
    <location>
        <begin position="307"/>
        <end position="329"/>
    </location>
</feature>
<comment type="similarity">
    <text evidence="2">Belongs to the cytochrome ubiquinol oxidase subunit 2 family.</text>
</comment>
<keyword evidence="5 7" id="KW-1133">Transmembrane helix</keyword>